<organism evidence="2 3">
    <name type="scientific">Nitrospira moscoviensis</name>
    <dbReference type="NCBI Taxonomy" id="42253"/>
    <lineage>
        <taxon>Bacteria</taxon>
        <taxon>Pseudomonadati</taxon>
        <taxon>Nitrospirota</taxon>
        <taxon>Nitrospiria</taxon>
        <taxon>Nitrospirales</taxon>
        <taxon>Nitrospiraceae</taxon>
        <taxon>Nitrospira</taxon>
    </lineage>
</organism>
<feature type="chain" id="PRO_5005476794" evidence="1">
    <location>
        <begin position="29"/>
        <end position="131"/>
    </location>
</feature>
<dbReference type="KEGG" id="nmv:NITMOv2_0764"/>
<gene>
    <name evidence="2" type="ORF">NITMOv2_0764</name>
</gene>
<accession>A0A0K2G8D7</accession>
<protein>
    <submittedName>
        <fullName evidence="2">Uncharacterized protein</fullName>
    </submittedName>
</protein>
<evidence type="ECO:0000313" key="2">
    <source>
        <dbReference type="EMBL" id="ALA57200.1"/>
    </source>
</evidence>
<proteinExistence type="predicted"/>
<feature type="signal peptide" evidence="1">
    <location>
        <begin position="1"/>
        <end position="28"/>
    </location>
</feature>
<reference evidence="2 3" key="1">
    <citation type="journal article" date="2015" name="Proc. Natl. Acad. Sci. U.S.A.">
        <title>Expanded metabolic versatility of ubiquitous nitrite-oxidizing bacteria from the genus Nitrospira.</title>
        <authorList>
            <person name="Koch H."/>
            <person name="Lucker S."/>
            <person name="Albertsen M."/>
            <person name="Kitzinger K."/>
            <person name="Herbold C."/>
            <person name="Spieck E."/>
            <person name="Nielsen P.H."/>
            <person name="Wagner M."/>
            <person name="Daims H."/>
        </authorList>
    </citation>
    <scope>NUCLEOTIDE SEQUENCE [LARGE SCALE GENOMIC DNA]</scope>
    <source>
        <strain evidence="2 3">NSP M-1</strain>
    </source>
</reference>
<evidence type="ECO:0000256" key="1">
    <source>
        <dbReference type="SAM" id="SignalP"/>
    </source>
</evidence>
<dbReference type="PATRIC" id="fig|42253.5.peg.753"/>
<evidence type="ECO:0000313" key="3">
    <source>
        <dbReference type="Proteomes" id="UP000069205"/>
    </source>
</evidence>
<dbReference type="OrthoDB" id="9796549at2"/>
<sequence length="131" mass="14393">MRRLVNPIFVFALVVCGLPVLVSSPAQAAADEWLNALTAMVEQHRYFAAVEGRGAAYEPYLAQLQTARLALSQGDTEAVYVAMNRFMDMLQQAPEAAGIPLWSAKALFNFCGEVTPPMYHDLSRHAVHEAV</sequence>
<keyword evidence="1" id="KW-0732">Signal</keyword>
<dbReference type="STRING" id="42253.NITMOv2_0764"/>
<dbReference type="Proteomes" id="UP000069205">
    <property type="component" value="Chromosome"/>
</dbReference>
<dbReference type="AlphaFoldDB" id="A0A0K2G8D7"/>
<keyword evidence="3" id="KW-1185">Reference proteome</keyword>
<dbReference type="EMBL" id="CP011801">
    <property type="protein sequence ID" value="ALA57200.1"/>
    <property type="molecule type" value="Genomic_DNA"/>
</dbReference>
<dbReference type="RefSeq" id="WP_053378578.1">
    <property type="nucleotide sequence ID" value="NZ_CP011801.1"/>
</dbReference>
<name>A0A0K2G8D7_NITMO</name>